<name>A0ACB9SN48_HOLOL</name>
<keyword evidence="2" id="KW-1185">Reference proteome</keyword>
<reference evidence="1" key="1">
    <citation type="submission" date="2022-04" db="EMBL/GenBank/DDBJ databases">
        <title>Chromosome-scale genome assembly of Holotrichia oblita Faldermann.</title>
        <authorList>
            <person name="Rongchong L."/>
        </authorList>
    </citation>
    <scope>NUCLEOTIDE SEQUENCE</scope>
    <source>
        <strain evidence="1">81SQS9</strain>
    </source>
</reference>
<gene>
    <name evidence="1" type="ORF">MML48_8g00001577</name>
</gene>
<proteinExistence type="predicted"/>
<comment type="caution">
    <text evidence="1">The sequence shown here is derived from an EMBL/GenBank/DDBJ whole genome shotgun (WGS) entry which is preliminary data.</text>
</comment>
<organism evidence="1 2">
    <name type="scientific">Holotrichia oblita</name>
    <name type="common">Chafer beetle</name>
    <dbReference type="NCBI Taxonomy" id="644536"/>
    <lineage>
        <taxon>Eukaryota</taxon>
        <taxon>Metazoa</taxon>
        <taxon>Ecdysozoa</taxon>
        <taxon>Arthropoda</taxon>
        <taxon>Hexapoda</taxon>
        <taxon>Insecta</taxon>
        <taxon>Pterygota</taxon>
        <taxon>Neoptera</taxon>
        <taxon>Endopterygota</taxon>
        <taxon>Coleoptera</taxon>
        <taxon>Polyphaga</taxon>
        <taxon>Scarabaeiformia</taxon>
        <taxon>Scarabaeidae</taxon>
        <taxon>Melolonthinae</taxon>
        <taxon>Holotrichia</taxon>
    </lineage>
</organism>
<keyword evidence="1" id="KW-0482">Metalloprotease</keyword>
<evidence type="ECO:0000313" key="2">
    <source>
        <dbReference type="Proteomes" id="UP001056778"/>
    </source>
</evidence>
<evidence type="ECO:0000313" key="1">
    <source>
        <dbReference type="EMBL" id="KAI4455904.1"/>
    </source>
</evidence>
<keyword evidence="1" id="KW-0378">Hydrolase</keyword>
<dbReference type="Proteomes" id="UP001056778">
    <property type="component" value="Chromosome 8"/>
</dbReference>
<accession>A0ACB9SN48</accession>
<sequence>MKFGYLSSNVEGAGALRTEESVKEALRNLQKFANIPITGEMDERTMELMSMPRCGVRDFDPATGSPATSYSGAIRRKRYVLHTGNPWQHKDLTWSLRTKNATNVNLAEAEWVFSKSLDVWAQNSRLTFTRVDDDRADILVYFHRGEHGDLFPFDGRGQILAHAFFPGPGKGGDAHFDMDEIWITNDRDDEAEGTDLFKVAAHEFGHSLGLAHSNEEGALMSPWYQGSSKSTDYQLPEDDRKAIQSLYGRKPDRYYTTTTTTTTTTRPPHAYNPYYPYNNNPRNPYYPNYHPHNPYNPPYHPRHPTTEKPRKPMHPGKKYPYPYPKDPDKYPTKPPTKYYPSDRYPNRYPTRRTHYPTTTTTTSTTTTRRPPLRHYPDHHPKPDSCNTSFDAVAVIRREVFFFKDAYFWRIGDTGLLPGHPALITRMWPALPRSLNHVDAVYETPDNKIVFFIDRQYFVFTGNSLERGYPRPLTDLGLPARLNKIDGATVWGHNGKTFFFSGHEYWRFDEDSKRVELDYPRNIDMWRGVGENIDAVFQWRDGKTYFFKGNGFWKFDDIHMQVETEYQKLSGPFWFGCTHNFEENHSRKQAFSANERFNATNRLKTDYSLLLFAMLAALYHYVRSTRHALS</sequence>
<dbReference type="EMBL" id="CM043022">
    <property type="protein sequence ID" value="KAI4455904.1"/>
    <property type="molecule type" value="Genomic_DNA"/>
</dbReference>
<protein>
    <submittedName>
        <fullName evidence="1">Matrix metalloproteinase</fullName>
    </submittedName>
</protein>
<keyword evidence="1" id="KW-0645">Protease</keyword>